<name>A0AAU8MWE6_9GAMM</name>
<gene>
    <name evidence="2" type="ORF">ABU614_07020</name>
</gene>
<dbReference type="InterPro" id="IPR010359">
    <property type="entry name" value="IrrE_HExxH"/>
</dbReference>
<evidence type="ECO:0000259" key="1">
    <source>
        <dbReference type="Pfam" id="PF06114"/>
    </source>
</evidence>
<dbReference type="EMBL" id="CP159925">
    <property type="protein sequence ID" value="XCO76530.1"/>
    <property type="molecule type" value="Genomic_DNA"/>
</dbReference>
<feature type="domain" description="IrrE N-terminal-like" evidence="1">
    <location>
        <begin position="151"/>
        <end position="247"/>
    </location>
</feature>
<dbReference type="PANTHER" id="PTHR43236">
    <property type="entry name" value="ANTITOXIN HIGA1"/>
    <property type="match status" value="1"/>
</dbReference>
<reference evidence="2" key="1">
    <citation type="submission" date="2024-06" db="EMBL/GenBank/DDBJ databases">
        <authorList>
            <person name="Li S."/>
        </authorList>
    </citation>
    <scope>NUCLEOTIDE SEQUENCE</scope>
    <source>
        <strain evidence="2">SR10</strain>
    </source>
</reference>
<dbReference type="Pfam" id="PF06114">
    <property type="entry name" value="Peptidase_M78"/>
    <property type="match status" value="1"/>
</dbReference>
<proteinExistence type="predicted"/>
<sequence>MIKKPPVVSAREAYEALGSVGFPKTYVQRLLPDWWDNALFKTSSGAIEFASIVKQRLGVDVQFDQEGELQVLASDRPVRFKRRATTRESELRLSATLGIALAKLALYCTAQPYAELPADPKVLGARIREFTGRPAISFQDLVEFCWSAGVPVLFLKDVPKSAKRVTGMAVRADSRPVVVLGYQSTQSARQLFVLAHELAHICLGHVTETGVLIDEGLDAITDSIEGAPTEKKDREEQQADRFALTLLRNGNDAILRGNVRFTSASELASAAALEGRARGIDPGHLVLSYAKDHEDWPIGNLATNYFPDSKTALAVLRGSFTSHAKLDRLTDENRDYLLEVQGF</sequence>
<dbReference type="PANTHER" id="PTHR43236:SF1">
    <property type="entry name" value="BLL7220 PROTEIN"/>
    <property type="match status" value="1"/>
</dbReference>
<accession>A0AAU8MWE6</accession>
<organism evidence="2">
    <name type="scientific">Lysobacter firmicutimachus</name>
    <dbReference type="NCBI Taxonomy" id="1792846"/>
    <lineage>
        <taxon>Bacteria</taxon>
        <taxon>Pseudomonadati</taxon>
        <taxon>Pseudomonadota</taxon>
        <taxon>Gammaproteobacteria</taxon>
        <taxon>Lysobacterales</taxon>
        <taxon>Lysobacteraceae</taxon>
        <taxon>Lysobacter</taxon>
    </lineage>
</organism>
<dbReference type="AlphaFoldDB" id="A0AAU8MWE6"/>
<evidence type="ECO:0000313" key="2">
    <source>
        <dbReference type="EMBL" id="XCO76530.1"/>
    </source>
</evidence>
<protein>
    <submittedName>
        <fullName evidence="2">ImmA/IrrE family metallo-endopeptidase</fullName>
    </submittedName>
</protein>
<dbReference type="Gene3D" id="1.10.10.2910">
    <property type="match status" value="1"/>
</dbReference>
<dbReference type="InterPro" id="IPR052345">
    <property type="entry name" value="Rad_response_metalloprotease"/>
</dbReference>
<dbReference type="RefSeq" id="WP_363799855.1">
    <property type="nucleotide sequence ID" value="NZ_CP159925.1"/>
</dbReference>